<feature type="region of interest" description="Disordered" evidence="8">
    <location>
        <begin position="1099"/>
        <end position="1203"/>
    </location>
</feature>
<dbReference type="Pfam" id="PF23172">
    <property type="entry name" value="bHLH_NCOA"/>
    <property type="match status" value="2"/>
</dbReference>
<dbReference type="PROSITE" id="PS50888">
    <property type="entry name" value="BHLH"/>
    <property type="match status" value="2"/>
</dbReference>
<dbReference type="GO" id="GO:0005634">
    <property type="term" value="C:nucleus"/>
    <property type="evidence" value="ECO:0007669"/>
    <property type="project" value="InterPro"/>
</dbReference>
<reference evidence="12" key="1">
    <citation type="submission" date="2025-08" db="UniProtKB">
        <authorList>
            <consortium name="RefSeq"/>
        </authorList>
    </citation>
    <scope>IDENTIFICATION</scope>
</reference>
<dbReference type="Gene3D" id="4.10.280.10">
    <property type="entry name" value="Helix-loop-helix DNA-binding domain"/>
    <property type="match status" value="2"/>
</dbReference>
<accession>A0A3Q0II22</accession>
<feature type="compositionally biased region" description="Low complexity" evidence="8">
    <location>
        <begin position="1237"/>
        <end position="1263"/>
    </location>
</feature>
<keyword evidence="5" id="KW-0804">Transcription</keyword>
<dbReference type="GO" id="GO:0045944">
    <property type="term" value="P:positive regulation of transcription by RNA polymerase II"/>
    <property type="evidence" value="ECO:0007669"/>
    <property type="project" value="TreeGrafter"/>
</dbReference>
<dbReference type="InterPro" id="IPR035965">
    <property type="entry name" value="PAS-like_dom_sf"/>
</dbReference>
<dbReference type="RefSeq" id="XP_026675824.1">
    <property type="nucleotide sequence ID" value="XM_026820023.1"/>
</dbReference>
<sequence length="1473" mass="160054">MSMSTLECAPHSSLSSNSNAAAASSSALNSFSISCSSSSFDDVLSPHSSSLPSLSPPLSANNNNNNSLSSHYYLDYQSPQSYLHNQISTQSSTSSIHHDESLGSCELTPDPHWPAKMSAVVAGTAAKKRKKPEIRPSSQLAKCLNEKRRREQENNYIEELAELISAASFAESMSSLAVKPDKCAILQETVNQQQETMEEKQQRVYQYENMQKYFKKFCTHLSCYPACFSAKCLNEKRRREQENNYIEELAELISAASFAESMSSLAVKPDKCAILQETVNQIRNIKQQETSSDAVQQGEVSSSKPTVITNEVLGPLLLEALEGFLFVVNPDGYVNFCTENIKSFIRYSRQEVLGKSVYNLIHHGDHARFHNCLVPSSHQVNAWTSDSGGQAGKRPSLTASTPNRTFNIRLLVKPISSTHLTAGLSRAGGENGQDDSGDVSSEGGPCLMCVARRIPPTDKQLSAPIEQFTMKLDRSGTIIGMDTSGVSQTHTQYLNKSPHQDLLNNPGDPHDIKQQDEENKATINNNNNNSSNNNNMLLCSLLNTNKDDDPVKKNQLLSQLLKEDEKMSSGPLNSFNMSNSHSALQSSLHLTSTYKNIFKEMSSSPSSPETLVQGRPRKRPSEESDDGNVAKRPASILDTIPSPIPSAAAHSELQKKNKMLASLLAQEPKNAHQPVPLLPADIISATPQEKLPRVVKSAPTSWSGGTVQQQQAKSIHQGRASLNLVDWGEGSWPMENQDRQLSEILDGVIDIIPDEFVDPSNLKGRRVQDLCHSVDLPKFSAHLNQTITQGTASLHLYRLRVSSDRYLHVQIKSKLFRSAGGEQDFIMATHSIINDSDVAVVLESLPQQQAQLSLTQHTTSSSNTSALGSTQGWGPLARGWGLLAQGLARLAQSTPSYNAFPFSPMPQLQDDKQDTKEGITEMDGGSDSAKLRNALMQRPTSVDSDEGSNTSAGAKNKNRILKVRIVWTFSTTRATLTTPNNKTRRTKPPSTTITTTAATTTTCSSALCSTRNPQYAISNQAPLTPQMLQQRQKMIQQQRQRLLQQQQQQQVVIPPSHAQADHNMDSLINNTVAPNVSLQSYHNIDSLINNTIAPNVSLQRSNSVPDSPSGYNLLGNSGPNGPNSNPAGQMSPRSQPNQQNPYPPSFSNGLRLSPGSPYQGTQLSPRVSQSGGQTPNYSQQNTWSPQQQQAQVTNSNQTRLSIQQQQNPMLSAQLTGNSFPVTTRVTTAGGNTSGYLSQQQQSPGQSQPGAQQRLPSQQPSQLPGVRSLTSPGARHSPFPPEVSPNTAASYQQGAQFRLGGQRASGPQTPTATTHLPGASIRHYNAMSPHHVYSPDQSSSPYCYDSPLVYQDRGRMGMSPGSVPGPPPNVGSGTNNGVTDYVRQEIRAIVGARQQGPRPTQQIQVGPGQSVSAADCEALGLYLEMPSGGNESPKMWASLPSGDMGVTSPPHRNSSDSNGSDQKNSSLLQKLLSE</sequence>
<dbReference type="STRING" id="121845.A0A3Q0II22"/>
<feature type="region of interest" description="Disordered" evidence="8">
    <location>
        <begin position="1424"/>
        <end position="1473"/>
    </location>
</feature>
<keyword evidence="3" id="KW-0805">Transcription regulation</keyword>
<keyword evidence="6" id="KW-0539">Nucleus</keyword>
<evidence type="ECO:0000256" key="3">
    <source>
        <dbReference type="ARBA" id="ARBA00023015"/>
    </source>
</evidence>
<dbReference type="GO" id="GO:0032870">
    <property type="term" value="P:cellular response to hormone stimulus"/>
    <property type="evidence" value="ECO:0007669"/>
    <property type="project" value="TreeGrafter"/>
</dbReference>
<dbReference type="GO" id="GO:0003713">
    <property type="term" value="F:transcription coactivator activity"/>
    <property type="evidence" value="ECO:0007669"/>
    <property type="project" value="InterPro"/>
</dbReference>
<feature type="compositionally biased region" description="Basic and acidic residues" evidence="8">
    <location>
        <begin position="909"/>
        <end position="919"/>
    </location>
</feature>
<dbReference type="CDD" id="cd11439">
    <property type="entry name" value="bHLH-PAS_SRC"/>
    <property type="match status" value="1"/>
</dbReference>
<dbReference type="CTD" id="34242"/>
<keyword evidence="7" id="KW-0175">Coiled coil</keyword>
<keyword evidence="11" id="KW-1185">Reference proteome</keyword>
<dbReference type="PANTHER" id="PTHR10684:SF4">
    <property type="entry name" value="TAIMAN, ISOFORM G"/>
    <property type="match status" value="1"/>
</dbReference>
<evidence type="ECO:0000256" key="6">
    <source>
        <dbReference type="ARBA" id="ARBA00023242"/>
    </source>
</evidence>
<evidence type="ECO:0000313" key="12">
    <source>
        <dbReference type="RefSeq" id="XP_026675824.1"/>
    </source>
</evidence>
<feature type="compositionally biased region" description="Polar residues" evidence="8">
    <location>
        <begin position="600"/>
        <end position="610"/>
    </location>
</feature>
<protein>
    <submittedName>
        <fullName evidence="12">Uncharacterized protein LOC103524685</fullName>
    </submittedName>
</protein>
<dbReference type="InterPro" id="IPR017426">
    <property type="entry name" value="Nuclear_rcpt_coactivator"/>
</dbReference>
<feature type="domain" description="BHLH" evidence="10">
    <location>
        <begin position="226"/>
        <end position="285"/>
    </location>
</feature>
<feature type="domain" description="PAS" evidence="9">
    <location>
        <begin position="317"/>
        <end position="373"/>
    </location>
</feature>
<dbReference type="InterPro" id="IPR056193">
    <property type="entry name" value="bHLH_NCOA1-3"/>
</dbReference>
<feature type="compositionally biased region" description="Polar residues" evidence="8">
    <location>
        <begin position="1156"/>
        <end position="1178"/>
    </location>
</feature>
<dbReference type="Pfam" id="PF00989">
    <property type="entry name" value="PAS"/>
    <property type="match status" value="1"/>
</dbReference>
<dbReference type="GeneID" id="103524685"/>
<dbReference type="SMART" id="SM00353">
    <property type="entry name" value="HLH"/>
    <property type="match status" value="2"/>
</dbReference>
<dbReference type="PROSITE" id="PS50112">
    <property type="entry name" value="PAS"/>
    <property type="match status" value="1"/>
</dbReference>
<feature type="compositionally biased region" description="Low complexity" evidence="8">
    <location>
        <begin position="1112"/>
        <end position="1148"/>
    </location>
</feature>
<evidence type="ECO:0000313" key="11">
    <source>
        <dbReference type="Proteomes" id="UP000079169"/>
    </source>
</evidence>
<dbReference type="SUPFAM" id="SSF55785">
    <property type="entry name" value="PYP-like sensor domain (PAS domain)"/>
    <property type="match status" value="2"/>
</dbReference>
<dbReference type="SMART" id="SM00091">
    <property type="entry name" value="PAS"/>
    <property type="match status" value="1"/>
</dbReference>
<proteinExistence type="inferred from homology"/>
<dbReference type="InterPro" id="IPR000014">
    <property type="entry name" value="PAS"/>
</dbReference>
<evidence type="ECO:0000256" key="2">
    <source>
        <dbReference type="ARBA" id="ARBA00022737"/>
    </source>
</evidence>
<dbReference type="CDD" id="cd00130">
    <property type="entry name" value="PAS"/>
    <property type="match status" value="1"/>
</dbReference>
<feature type="region of interest" description="Disordered" evidence="8">
    <location>
        <begin position="1221"/>
        <end position="1288"/>
    </location>
</feature>
<feature type="compositionally biased region" description="Low complexity" evidence="8">
    <location>
        <begin position="1459"/>
        <end position="1473"/>
    </location>
</feature>
<dbReference type="InterPro" id="IPR036638">
    <property type="entry name" value="HLH_DNA-bd_sf"/>
</dbReference>
<feature type="region of interest" description="Disordered" evidence="8">
    <location>
        <begin position="600"/>
        <end position="644"/>
    </location>
</feature>
<feature type="compositionally biased region" description="Polar residues" evidence="8">
    <location>
        <begin position="1192"/>
        <end position="1203"/>
    </location>
</feature>
<evidence type="ECO:0000259" key="9">
    <source>
        <dbReference type="PROSITE" id="PS50112"/>
    </source>
</evidence>
<gene>
    <name evidence="12" type="primary">LOC103524685</name>
</gene>
<feature type="domain" description="BHLH" evidence="10">
    <location>
        <begin position="137"/>
        <end position="196"/>
    </location>
</feature>
<dbReference type="Gene3D" id="3.30.450.20">
    <property type="entry name" value="PAS domain"/>
    <property type="match status" value="3"/>
</dbReference>
<feature type="compositionally biased region" description="Low complexity" evidence="8">
    <location>
        <begin position="1179"/>
        <end position="1191"/>
    </location>
</feature>
<feature type="compositionally biased region" description="Polar residues" evidence="8">
    <location>
        <begin position="1221"/>
        <end position="1236"/>
    </location>
</feature>
<dbReference type="FunFam" id="4.10.280.10:FF:000008">
    <property type="entry name" value="Nuclear receptor coactivator"/>
    <property type="match status" value="1"/>
</dbReference>
<dbReference type="Proteomes" id="UP000079169">
    <property type="component" value="Unplaced"/>
</dbReference>
<evidence type="ECO:0000256" key="1">
    <source>
        <dbReference type="ARBA" id="ARBA00009933"/>
    </source>
</evidence>
<evidence type="ECO:0000256" key="8">
    <source>
        <dbReference type="SAM" id="MobiDB-lite"/>
    </source>
</evidence>
<dbReference type="Pfam" id="PF14598">
    <property type="entry name" value="PAS_11"/>
    <property type="match status" value="1"/>
</dbReference>
<feature type="compositionally biased region" description="Polar residues" evidence="8">
    <location>
        <begin position="1099"/>
        <end position="1110"/>
    </location>
</feature>
<dbReference type="KEGG" id="dci:103524685"/>
<dbReference type="PaxDb" id="121845-A0A3Q0II22"/>
<feature type="coiled-coil region" evidence="7">
    <location>
        <begin position="183"/>
        <end position="210"/>
    </location>
</feature>
<dbReference type="GO" id="GO:0016922">
    <property type="term" value="F:nuclear receptor binding"/>
    <property type="evidence" value="ECO:0007669"/>
    <property type="project" value="TreeGrafter"/>
</dbReference>
<evidence type="ECO:0000256" key="7">
    <source>
        <dbReference type="SAM" id="Coils"/>
    </source>
</evidence>
<dbReference type="SUPFAM" id="SSF47459">
    <property type="entry name" value="HLH, helix-loop-helix DNA-binding domain"/>
    <property type="match status" value="2"/>
</dbReference>
<feature type="compositionally biased region" description="Polar residues" evidence="8">
    <location>
        <begin position="1449"/>
        <end position="1458"/>
    </location>
</feature>
<evidence type="ECO:0000259" key="10">
    <source>
        <dbReference type="PROSITE" id="PS50888"/>
    </source>
</evidence>
<dbReference type="GO" id="GO:0046983">
    <property type="term" value="F:protein dimerization activity"/>
    <property type="evidence" value="ECO:0007669"/>
    <property type="project" value="InterPro"/>
</dbReference>
<feature type="region of interest" description="Disordered" evidence="8">
    <location>
        <begin position="900"/>
        <end position="929"/>
    </location>
</feature>
<keyword evidence="2" id="KW-0677">Repeat</keyword>
<keyword evidence="4" id="KW-0010">Activator</keyword>
<evidence type="ECO:0000256" key="4">
    <source>
        <dbReference type="ARBA" id="ARBA00023159"/>
    </source>
</evidence>
<dbReference type="PANTHER" id="PTHR10684">
    <property type="entry name" value="NUCLEAR RECEPTOR COACTIVATOR"/>
    <property type="match status" value="1"/>
</dbReference>
<dbReference type="InterPro" id="IPR013767">
    <property type="entry name" value="PAS_fold"/>
</dbReference>
<name>A0A3Q0II22_DIACI</name>
<evidence type="ECO:0000256" key="5">
    <source>
        <dbReference type="ARBA" id="ARBA00023163"/>
    </source>
</evidence>
<organism evidence="11 12">
    <name type="scientific">Diaphorina citri</name>
    <name type="common">Asian citrus psyllid</name>
    <dbReference type="NCBI Taxonomy" id="121845"/>
    <lineage>
        <taxon>Eukaryota</taxon>
        <taxon>Metazoa</taxon>
        <taxon>Ecdysozoa</taxon>
        <taxon>Arthropoda</taxon>
        <taxon>Hexapoda</taxon>
        <taxon>Insecta</taxon>
        <taxon>Pterygota</taxon>
        <taxon>Neoptera</taxon>
        <taxon>Paraneoptera</taxon>
        <taxon>Hemiptera</taxon>
        <taxon>Sternorrhyncha</taxon>
        <taxon>Psylloidea</taxon>
        <taxon>Psyllidae</taxon>
        <taxon>Diaphorininae</taxon>
        <taxon>Diaphorina</taxon>
    </lineage>
</organism>
<comment type="similarity">
    <text evidence="1">Belongs to the SRC/p160 nuclear receptor coactivator family.</text>
</comment>
<dbReference type="InterPro" id="IPR011598">
    <property type="entry name" value="bHLH_dom"/>
</dbReference>